<dbReference type="Proteomes" id="UP000831785">
    <property type="component" value="Chromosome"/>
</dbReference>
<organism evidence="1 2">
    <name type="scientific">Hymenobacter cellulosivorans</name>
    <dbReference type="NCBI Taxonomy" id="2932249"/>
    <lineage>
        <taxon>Bacteria</taxon>
        <taxon>Pseudomonadati</taxon>
        <taxon>Bacteroidota</taxon>
        <taxon>Cytophagia</taxon>
        <taxon>Cytophagales</taxon>
        <taxon>Hymenobacteraceae</taxon>
        <taxon>Hymenobacter</taxon>
    </lineage>
</organism>
<evidence type="ECO:0000313" key="2">
    <source>
        <dbReference type="Proteomes" id="UP000831785"/>
    </source>
</evidence>
<protein>
    <submittedName>
        <fullName evidence="1">Uncharacterized protein</fullName>
    </submittedName>
</protein>
<sequence>MLKRLLLCLGLLLALPVLLLLGVILYGEAGAAVDALQHRFLPPARVTITWPSNWGCDEFQEAYTVVKIEYPSSLVRRLFKGTTLLVPYPSGHYGDTTAFHRYYSRRVKHGSQDTVVVRGRFGYDIGVGERGVLYQCEDIPYFDVSAVYSTQGKLLKRFSP</sequence>
<evidence type="ECO:0000313" key="1">
    <source>
        <dbReference type="EMBL" id="UOQ53980.1"/>
    </source>
</evidence>
<name>A0ABY4FBC9_9BACT</name>
<gene>
    <name evidence="1" type="ORF">MUN80_04270</name>
</gene>
<accession>A0ABY4FBC9</accession>
<proteinExistence type="predicted"/>
<dbReference type="RefSeq" id="WP_244720069.1">
    <property type="nucleotide sequence ID" value="NZ_CP095049.1"/>
</dbReference>
<reference evidence="1 2" key="1">
    <citation type="submission" date="2022-04" db="EMBL/GenBank/DDBJ databases">
        <title>Hymenobacter sp. isolated from the air.</title>
        <authorList>
            <person name="Won M."/>
            <person name="Lee C.-M."/>
            <person name="Woen H.-Y."/>
            <person name="Kwon S.-W."/>
        </authorList>
    </citation>
    <scope>NUCLEOTIDE SEQUENCE [LARGE SCALE GENOMIC DNA]</scope>
    <source>
        <strain evidence="2">5116 S-27</strain>
    </source>
</reference>
<dbReference type="EMBL" id="CP095049">
    <property type="protein sequence ID" value="UOQ53980.1"/>
    <property type="molecule type" value="Genomic_DNA"/>
</dbReference>
<keyword evidence="2" id="KW-1185">Reference proteome</keyword>